<dbReference type="SUPFAM" id="SSF51161">
    <property type="entry name" value="Trimeric LpxA-like enzymes"/>
    <property type="match status" value="1"/>
</dbReference>
<dbReference type="EMBL" id="SSNZ01000003">
    <property type="protein sequence ID" value="THF50549.1"/>
    <property type="molecule type" value="Genomic_DNA"/>
</dbReference>
<accession>A0A4S3ZXE6</accession>
<comment type="caution">
    <text evidence="1">The sequence shown here is derived from an EMBL/GenBank/DDBJ whole genome shotgun (WGS) entry which is preliminary data.</text>
</comment>
<keyword evidence="2" id="KW-1185">Reference proteome</keyword>
<name>A0A4S3ZXE6_9FLAO</name>
<dbReference type="GO" id="GO:0016740">
    <property type="term" value="F:transferase activity"/>
    <property type="evidence" value="ECO:0007669"/>
    <property type="project" value="UniProtKB-KW"/>
</dbReference>
<dbReference type="OrthoDB" id="9814490at2"/>
<dbReference type="InterPro" id="IPR001451">
    <property type="entry name" value="Hexapep"/>
</dbReference>
<keyword evidence="1" id="KW-0808">Transferase</keyword>
<evidence type="ECO:0000313" key="1">
    <source>
        <dbReference type="EMBL" id="THF50549.1"/>
    </source>
</evidence>
<gene>
    <name evidence="1" type="ORF">E6C50_09985</name>
</gene>
<proteinExistence type="predicted"/>
<dbReference type="AlphaFoldDB" id="A0A4S3ZXE6"/>
<dbReference type="Pfam" id="PF00132">
    <property type="entry name" value="Hexapep"/>
    <property type="match status" value="1"/>
</dbReference>
<evidence type="ECO:0000313" key="2">
    <source>
        <dbReference type="Proteomes" id="UP000307507"/>
    </source>
</evidence>
<organism evidence="1 2">
    <name type="scientific">Flavobacterium supellecticarium</name>
    <dbReference type="NCBI Taxonomy" id="2565924"/>
    <lineage>
        <taxon>Bacteria</taxon>
        <taxon>Pseudomonadati</taxon>
        <taxon>Bacteroidota</taxon>
        <taxon>Flavobacteriia</taxon>
        <taxon>Flavobacteriales</taxon>
        <taxon>Flavobacteriaceae</taxon>
        <taxon>Flavobacterium</taxon>
    </lineage>
</organism>
<dbReference type="Gene3D" id="2.160.10.10">
    <property type="entry name" value="Hexapeptide repeat proteins"/>
    <property type="match status" value="1"/>
</dbReference>
<dbReference type="InterPro" id="IPR011004">
    <property type="entry name" value="Trimer_LpxA-like_sf"/>
</dbReference>
<sequence length="196" mass="21968">MITTKREYKYYLDQDRLASSINGKGFLYQIKEFLFPNYIWKFIRLMRKYEYLKNTNQGLFGKIQLIFVRIAYRRISLKLGFSIPVNVFGPGLSIPHYGTIVVNPAAKVGKNCRLHVGVNIGASAGSLKAPEIGDNVYIGPGVIMYGDITIVNNITIGANSTVNKSFTEEGVVIAGSPAKIVKTQFPVWWQNNRLSL</sequence>
<dbReference type="PANTHER" id="PTHR42811">
    <property type="entry name" value="SERINE ACETYLTRANSFERASE"/>
    <property type="match status" value="1"/>
</dbReference>
<dbReference type="RefSeq" id="WP_136403090.1">
    <property type="nucleotide sequence ID" value="NZ_SSNZ01000003.1"/>
</dbReference>
<reference evidence="1 2" key="1">
    <citation type="submission" date="2019-04" db="EMBL/GenBank/DDBJ databases">
        <title>Flavobacterium sp. nov. isolated from construction timber.</title>
        <authorList>
            <person name="Lin S.-Y."/>
            <person name="Chang C.-T."/>
            <person name="Young C.-C."/>
        </authorList>
    </citation>
    <scope>NUCLEOTIDE SEQUENCE [LARGE SCALE GENOMIC DNA]</scope>
    <source>
        <strain evidence="1 2">CC-CTC003</strain>
    </source>
</reference>
<dbReference type="Proteomes" id="UP000307507">
    <property type="component" value="Unassembled WGS sequence"/>
</dbReference>
<protein>
    <submittedName>
        <fullName evidence="1">Serine acetyltransferase</fullName>
    </submittedName>
</protein>